<evidence type="ECO:0000259" key="1">
    <source>
        <dbReference type="Pfam" id="PF16169"/>
    </source>
</evidence>
<accession>A0ABY8XQL6</accession>
<protein>
    <submittedName>
        <fullName evidence="2">DUF4872 domain-containing protein</fullName>
    </submittedName>
</protein>
<feature type="domain" description="DUF4872" evidence="1">
    <location>
        <begin position="5"/>
        <end position="123"/>
    </location>
</feature>
<proteinExistence type="predicted"/>
<dbReference type="InterPro" id="IPR032369">
    <property type="entry name" value="DUF4872"/>
</dbReference>
<sequence length="134" mass="14713">MTDLVHGAGLDGLSVFVDDLRRWHDVFTPTQLDTVLTALAAFIDKAGTGGSLFRRLQADYLHYLNQRTGLPIAGQAADLYAQLTQHWHDLARIATTDTCTTTRVTALADTAEHLPELEQQGADLLDLLARELNS</sequence>
<dbReference type="EMBL" id="CP127173">
    <property type="protein sequence ID" value="WIV57908.1"/>
    <property type="molecule type" value="Genomic_DNA"/>
</dbReference>
<organism evidence="2 3">
    <name type="scientific">Amycolatopsis nalaikhensis</name>
    <dbReference type="NCBI Taxonomy" id="715472"/>
    <lineage>
        <taxon>Bacteria</taxon>
        <taxon>Bacillati</taxon>
        <taxon>Actinomycetota</taxon>
        <taxon>Actinomycetes</taxon>
        <taxon>Pseudonocardiales</taxon>
        <taxon>Pseudonocardiaceae</taxon>
        <taxon>Amycolatopsis</taxon>
    </lineage>
</organism>
<keyword evidence="3" id="KW-1185">Reference proteome</keyword>
<name>A0ABY8XQL6_9PSEU</name>
<evidence type="ECO:0000313" key="2">
    <source>
        <dbReference type="EMBL" id="WIV57908.1"/>
    </source>
</evidence>
<dbReference type="Proteomes" id="UP001227101">
    <property type="component" value="Chromosome"/>
</dbReference>
<evidence type="ECO:0000313" key="3">
    <source>
        <dbReference type="Proteomes" id="UP001227101"/>
    </source>
</evidence>
<dbReference type="RefSeq" id="WP_285455230.1">
    <property type="nucleotide sequence ID" value="NZ_CP127173.1"/>
</dbReference>
<reference evidence="2 3" key="1">
    <citation type="submission" date="2023-06" db="EMBL/GenBank/DDBJ databases">
        <authorList>
            <person name="Oyuntsetseg B."/>
            <person name="Kim S.B."/>
        </authorList>
    </citation>
    <scope>NUCLEOTIDE SEQUENCE [LARGE SCALE GENOMIC DNA]</scope>
    <source>
        <strain evidence="2 3">2-2</strain>
    </source>
</reference>
<dbReference type="Pfam" id="PF16169">
    <property type="entry name" value="DUF4872"/>
    <property type="match status" value="1"/>
</dbReference>
<gene>
    <name evidence="2" type="ORF">QP939_04285</name>
</gene>